<dbReference type="InterPro" id="IPR036388">
    <property type="entry name" value="WH-like_DNA-bd_sf"/>
</dbReference>
<dbReference type="Pfam" id="PF03466">
    <property type="entry name" value="LysR_substrate"/>
    <property type="match status" value="1"/>
</dbReference>
<dbReference type="InterPro" id="IPR036390">
    <property type="entry name" value="WH_DNA-bd_sf"/>
</dbReference>
<comment type="caution">
    <text evidence="6">The sequence shown here is derived from an EMBL/GenBank/DDBJ whole genome shotgun (WGS) entry which is preliminary data.</text>
</comment>
<dbReference type="EMBL" id="SXDP01000010">
    <property type="protein sequence ID" value="NEZ47638.1"/>
    <property type="molecule type" value="Genomic_DNA"/>
</dbReference>
<evidence type="ECO:0000256" key="3">
    <source>
        <dbReference type="ARBA" id="ARBA00023125"/>
    </source>
</evidence>
<dbReference type="Gene3D" id="3.40.190.290">
    <property type="match status" value="1"/>
</dbReference>
<keyword evidence="4" id="KW-0804">Transcription</keyword>
<dbReference type="Pfam" id="PF00126">
    <property type="entry name" value="HTH_1"/>
    <property type="match status" value="1"/>
</dbReference>
<dbReference type="AlphaFoldDB" id="A0A6M0RE34"/>
<accession>A0A6M0RE34</accession>
<dbReference type="PANTHER" id="PTHR30126:SF64">
    <property type="entry name" value="HTH-TYPE TRANSCRIPTIONAL REGULATOR CITR"/>
    <property type="match status" value="1"/>
</dbReference>
<dbReference type="InterPro" id="IPR047788">
    <property type="entry name" value="LysR-like_Sec_metab"/>
</dbReference>
<keyword evidence="3" id="KW-0238">DNA-binding</keyword>
<comment type="similarity">
    <text evidence="1">Belongs to the LysR transcriptional regulatory family.</text>
</comment>
<dbReference type="NCBIfam" id="NF040786">
    <property type="entry name" value="LysR_Sec_metab"/>
    <property type="match status" value="1"/>
</dbReference>
<dbReference type="InterPro" id="IPR000847">
    <property type="entry name" value="LysR_HTH_N"/>
</dbReference>
<dbReference type="GO" id="GO:0000976">
    <property type="term" value="F:transcription cis-regulatory region binding"/>
    <property type="evidence" value="ECO:0007669"/>
    <property type="project" value="TreeGrafter"/>
</dbReference>
<keyword evidence="7" id="KW-1185">Reference proteome</keyword>
<name>A0A6M0RE34_9CLOT</name>
<sequence length="301" mass="33778">MDFKQIEAFISVAKHKSFSKAANSVFLSQPAISSHISSLEKELNVQLFDRTSKEVLLTPAGHSFLKYALKILGSRDDAISCLSTFNNTISGKLTITASSTPCNTIIPEMVKEFEKKYPEVSFNILEQSSDEVIENLLNFNSEIGLVGNLINDDKIKTYKLVEDNLLIISNPSLNLPNEVKAEDIIKYKFVLRKKGSATRKTFENNLKKKSIDPSCLDVCCEVNNLDTIFQFIKANVGISIVSEKVYNSYLGIDCIKKSRIIDLPLKRSLYLAVCSKRTLTPTAKAFFDFSLDYFDIHNSSK</sequence>
<evidence type="ECO:0000256" key="4">
    <source>
        <dbReference type="ARBA" id="ARBA00023163"/>
    </source>
</evidence>
<dbReference type="GO" id="GO:0003700">
    <property type="term" value="F:DNA-binding transcription factor activity"/>
    <property type="evidence" value="ECO:0007669"/>
    <property type="project" value="InterPro"/>
</dbReference>
<feature type="domain" description="HTH lysR-type" evidence="5">
    <location>
        <begin position="1"/>
        <end position="58"/>
    </location>
</feature>
<dbReference type="FunFam" id="1.10.10.10:FF:000001">
    <property type="entry name" value="LysR family transcriptional regulator"/>
    <property type="match status" value="1"/>
</dbReference>
<dbReference type="Gene3D" id="1.10.10.10">
    <property type="entry name" value="Winged helix-like DNA-binding domain superfamily/Winged helix DNA-binding domain"/>
    <property type="match status" value="1"/>
</dbReference>
<evidence type="ECO:0000256" key="2">
    <source>
        <dbReference type="ARBA" id="ARBA00023015"/>
    </source>
</evidence>
<organism evidence="6 7">
    <name type="scientific">Clostridium niameyense</name>
    <dbReference type="NCBI Taxonomy" id="1622073"/>
    <lineage>
        <taxon>Bacteria</taxon>
        <taxon>Bacillati</taxon>
        <taxon>Bacillota</taxon>
        <taxon>Clostridia</taxon>
        <taxon>Eubacteriales</taxon>
        <taxon>Clostridiaceae</taxon>
        <taxon>Clostridium</taxon>
    </lineage>
</organism>
<keyword evidence="2" id="KW-0805">Transcription regulation</keyword>
<evidence type="ECO:0000313" key="6">
    <source>
        <dbReference type="EMBL" id="NEZ47638.1"/>
    </source>
</evidence>
<dbReference type="PRINTS" id="PR00039">
    <property type="entry name" value="HTHLYSR"/>
</dbReference>
<evidence type="ECO:0000259" key="5">
    <source>
        <dbReference type="PROSITE" id="PS50931"/>
    </source>
</evidence>
<dbReference type="InterPro" id="IPR005119">
    <property type="entry name" value="LysR_subst-bd"/>
</dbReference>
<dbReference type="SUPFAM" id="SSF53850">
    <property type="entry name" value="Periplasmic binding protein-like II"/>
    <property type="match status" value="1"/>
</dbReference>
<dbReference type="SUPFAM" id="SSF46785">
    <property type="entry name" value="Winged helix' DNA-binding domain"/>
    <property type="match status" value="1"/>
</dbReference>
<dbReference type="Proteomes" id="UP000473885">
    <property type="component" value="Unassembled WGS sequence"/>
</dbReference>
<protein>
    <submittedName>
        <fullName evidence="6">LysR family transcriptional regulator</fullName>
    </submittedName>
</protein>
<dbReference type="PANTHER" id="PTHR30126">
    <property type="entry name" value="HTH-TYPE TRANSCRIPTIONAL REGULATOR"/>
    <property type="match status" value="1"/>
</dbReference>
<proteinExistence type="inferred from homology"/>
<gene>
    <name evidence="6" type="ORF">FDF74_10605</name>
</gene>
<dbReference type="PROSITE" id="PS50931">
    <property type="entry name" value="HTH_LYSR"/>
    <property type="match status" value="1"/>
</dbReference>
<dbReference type="OrthoDB" id="9785745at2"/>
<reference evidence="6 7" key="1">
    <citation type="submission" date="2019-04" db="EMBL/GenBank/DDBJ databases">
        <title>Genome sequencing of Clostridium botulinum Groups I-IV and Clostridium butyricum.</title>
        <authorList>
            <person name="Brunt J."/>
            <person name="Van Vliet A.H.M."/>
            <person name="Stringer S.C."/>
            <person name="Carter A.T."/>
            <person name="Peck M.W."/>
        </authorList>
    </citation>
    <scope>NUCLEOTIDE SEQUENCE [LARGE SCALE GENOMIC DNA]</scope>
    <source>
        <strain evidence="6 7">IFR 18/094</strain>
    </source>
</reference>
<dbReference type="RefSeq" id="WP_050606280.1">
    <property type="nucleotide sequence ID" value="NZ_CABKUB010000005.1"/>
</dbReference>
<evidence type="ECO:0000256" key="1">
    <source>
        <dbReference type="ARBA" id="ARBA00009437"/>
    </source>
</evidence>
<evidence type="ECO:0000313" key="7">
    <source>
        <dbReference type="Proteomes" id="UP000473885"/>
    </source>
</evidence>